<dbReference type="InterPro" id="IPR006119">
    <property type="entry name" value="Resolv_N"/>
</dbReference>
<reference evidence="4 5" key="1">
    <citation type="submission" date="2019-09" db="EMBL/GenBank/DDBJ databases">
        <title>Genome sequence of Rhodovastum atsumiense, a diverse member of the Acetobacteraceae family of non-sulfur purple photosynthetic bacteria.</title>
        <authorList>
            <person name="Meyer T."/>
            <person name="Kyndt J."/>
        </authorList>
    </citation>
    <scope>NUCLEOTIDE SEQUENCE [LARGE SCALE GENOMIC DNA]</scope>
    <source>
        <strain evidence="4 5">DSM 21279</strain>
    </source>
</reference>
<dbReference type="InterPro" id="IPR038109">
    <property type="entry name" value="DNA_bind_recomb_sf"/>
</dbReference>
<dbReference type="PANTHER" id="PTHR30461:SF23">
    <property type="entry name" value="DNA RECOMBINASE-RELATED"/>
    <property type="match status" value="1"/>
</dbReference>
<dbReference type="OrthoDB" id="7475655at2"/>
<dbReference type="RefSeq" id="WP_150045787.1">
    <property type="nucleotide sequence ID" value="NZ_OW485601.1"/>
</dbReference>
<feature type="domain" description="Resolvase/invertase-type recombinase catalytic" evidence="2">
    <location>
        <begin position="24"/>
        <end position="175"/>
    </location>
</feature>
<dbReference type="SMART" id="SM00857">
    <property type="entry name" value="Resolvase"/>
    <property type="match status" value="1"/>
</dbReference>
<evidence type="ECO:0000313" key="4">
    <source>
        <dbReference type="EMBL" id="KAA5607968.1"/>
    </source>
</evidence>
<dbReference type="Proteomes" id="UP000325255">
    <property type="component" value="Unassembled WGS sequence"/>
</dbReference>
<dbReference type="GO" id="GO:0003677">
    <property type="term" value="F:DNA binding"/>
    <property type="evidence" value="ECO:0007669"/>
    <property type="project" value="InterPro"/>
</dbReference>
<dbReference type="Pfam" id="PF00239">
    <property type="entry name" value="Resolvase"/>
    <property type="match status" value="1"/>
</dbReference>
<organism evidence="4 5">
    <name type="scientific">Rhodovastum atsumiense</name>
    <dbReference type="NCBI Taxonomy" id="504468"/>
    <lineage>
        <taxon>Bacteria</taxon>
        <taxon>Pseudomonadati</taxon>
        <taxon>Pseudomonadota</taxon>
        <taxon>Alphaproteobacteria</taxon>
        <taxon>Acetobacterales</taxon>
        <taxon>Acetobacteraceae</taxon>
        <taxon>Rhodovastum</taxon>
    </lineage>
</organism>
<feature type="region of interest" description="Disordered" evidence="1">
    <location>
        <begin position="281"/>
        <end position="311"/>
    </location>
</feature>
<keyword evidence="5" id="KW-1185">Reference proteome</keyword>
<evidence type="ECO:0000313" key="5">
    <source>
        <dbReference type="Proteomes" id="UP000325255"/>
    </source>
</evidence>
<dbReference type="SUPFAM" id="SSF53041">
    <property type="entry name" value="Resolvase-like"/>
    <property type="match status" value="1"/>
</dbReference>
<dbReference type="EMBL" id="VWPK01000121">
    <property type="protein sequence ID" value="KAA5607968.1"/>
    <property type="molecule type" value="Genomic_DNA"/>
</dbReference>
<name>A0A5M6IK76_9PROT</name>
<comment type="caution">
    <text evidence="4">The sequence shown here is derived from an EMBL/GenBank/DDBJ whole genome shotgun (WGS) entry which is preliminary data.</text>
</comment>
<dbReference type="InterPro" id="IPR036162">
    <property type="entry name" value="Resolvase-like_N_sf"/>
</dbReference>
<dbReference type="PROSITE" id="PS51737">
    <property type="entry name" value="RECOMBINASE_DNA_BIND"/>
    <property type="match status" value="1"/>
</dbReference>
<dbReference type="PANTHER" id="PTHR30461">
    <property type="entry name" value="DNA-INVERTASE FROM LAMBDOID PROPHAGE"/>
    <property type="match status" value="1"/>
</dbReference>
<feature type="domain" description="Recombinase" evidence="3">
    <location>
        <begin position="182"/>
        <end position="311"/>
    </location>
</feature>
<dbReference type="InterPro" id="IPR011109">
    <property type="entry name" value="DNA_bind_recombinase_dom"/>
</dbReference>
<dbReference type="AlphaFoldDB" id="A0A5M6IK76"/>
<dbReference type="GO" id="GO:0000150">
    <property type="term" value="F:DNA strand exchange activity"/>
    <property type="evidence" value="ECO:0007669"/>
    <property type="project" value="InterPro"/>
</dbReference>
<dbReference type="Pfam" id="PF07508">
    <property type="entry name" value="Recombinase"/>
    <property type="match status" value="1"/>
</dbReference>
<evidence type="ECO:0000256" key="1">
    <source>
        <dbReference type="SAM" id="MobiDB-lite"/>
    </source>
</evidence>
<dbReference type="PROSITE" id="PS51736">
    <property type="entry name" value="RECOMBINASES_3"/>
    <property type="match status" value="1"/>
</dbReference>
<gene>
    <name evidence="4" type="ORF">F1189_31335</name>
</gene>
<dbReference type="InterPro" id="IPR050639">
    <property type="entry name" value="SSR_resolvase"/>
</dbReference>
<protein>
    <submittedName>
        <fullName evidence="4">Recombinase family protein</fullName>
    </submittedName>
</protein>
<evidence type="ECO:0000259" key="3">
    <source>
        <dbReference type="PROSITE" id="PS51737"/>
    </source>
</evidence>
<evidence type="ECO:0000259" key="2">
    <source>
        <dbReference type="PROSITE" id="PS51736"/>
    </source>
</evidence>
<dbReference type="Gene3D" id="3.90.1750.20">
    <property type="entry name" value="Putative Large Serine Recombinase, Chain B, Domain 2"/>
    <property type="match status" value="1"/>
</dbReference>
<accession>A0A5M6IK76</accession>
<dbReference type="CDD" id="cd00338">
    <property type="entry name" value="Ser_Recombinase"/>
    <property type="match status" value="1"/>
</dbReference>
<dbReference type="Gene3D" id="3.40.50.1390">
    <property type="entry name" value="Resolvase, N-terminal catalytic domain"/>
    <property type="match status" value="1"/>
</dbReference>
<sequence length="311" mass="34643">MSASPPSAAPLPADKIQARHRERQAVVYVRQSTVRQVLQHQESTRLQYALTDRARQLGWSQEQVVVIDDDLGRSAASTLHRPGFQRLVAEVGLGHVGLVLGIEVSRLARSCRDWHQLLEMCALFDTLIADADGVYDAANFNDRLLLGLKGTMSEAELHILKARMHEGRRTKAARGDLVMGLPRGYVLRPSGEVALDPDEQVQSTVRLVFDLFERRRSTRGVLQYLVEHDIQLPDRVRSGLHKGEVCWGRPNQATIGDMLRHPAYAGAYVYGRRRMERRYQLPGKPHSGRRVVDRVPGSGVGAAPPEGVAMA</sequence>
<proteinExistence type="predicted"/>